<name>A0AAN7B4H7_9PEZI</name>
<evidence type="ECO:0000313" key="7">
    <source>
        <dbReference type="EMBL" id="KAK4210608.1"/>
    </source>
</evidence>
<evidence type="ECO:0000313" key="8">
    <source>
        <dbReference type="Proteomes" id="UP001301769"/>
    </source>
</evidence>
<dbReference type="SUPFAM" id="SSF51735">
    <property type="entry name" value="NAD(P)-binding Rossmann-fold domains"/>
    <property type="match status" value="1"/>
</dbReference>
<reference evidence="7" key="1">
    <citation type="journal article" date="2023" name="Mol. Phylogenet. Evol.">
        <title>Genome-scale phylogeny and comparative genomics of the fungal order Sordariales.</title>
        <authorList>
            <person name="Hensen N."/>
            <person name="Bonometti L."/>
            <person name="Westerberg I."/>
            <person name="Brannstrom I.O."/>
            <person name="Guillou S."/>
            <person name="Cros-Aarteil S."/>
            <person name="Calhoun S."/>
            <person name="Haridas S."/>
            <person name="Kuo A."/>
            <person name="Mondo S."/>
            <person name="Pangilinan J."/>
            <person name="Riley R."/>
            <person name="LaButti K."/>
            <person name="Andreopoulos B."/>
            <person name="Lipzen A."/>
            <person name="Chen C."/>
            <person name="Yan M."/>
            <person name="Daum C."/>
            <person name="Ng V."/>
            <person name="Clum A."/>
            <person name="Steindorff A."/>
            <person name="Ohm R.A."/>
            <person name="Martin F."/>
            <person name="Silar P."/>
            <person name="Natvig D.O."/>
            <person name="Lalanne C."/>
            <person name="Gautier V."/>
            <person name="Ament-Velasquez S.L."/>
            <person name="Kruys A."/>
            <person name="Hutchinson M.I."/>
            <person name="Powell A.J."/>
            <person name="Barry K."/>
            <person name="Miller A.N."/>
            <person name="Grigoriev I.V."/>
            <person name="Debuchy R."/>
            <person name="Gladieux P."/>
            <person name="Hiltunen Thoren M."/>
            <person name="Johannesson H."/>
        </authorList>
    </citation>
    <scope>NUCLEOTIDE SEQUENCE</scope>
    <source>
        <strain evidence="7">PSN293</strain>
    </source>
</reference>
<dbReference type="InterPro" id="IPR036291">
    <property type="entry name" value="NAD(P)-bd_dom_sf"/>
</dbReference>
<dbReference type="GO" id="GO:0042351">
    <property type="term" value="P:'de novo' GDP-L-fucose biosynthetic process"/>
    <property type="evidence" value="ECO:0007669"/>
    <property type="project" value="TreeGrafter"/>
</dbReference>
<keyword evidence="4" id="KW-0456">Lyase</keyword>
<evidence type="ECO:0000259" key="6">
    <source>
        <dbReference type="Pfam" id="PF16363"/>
    </source>
</evidence>
<dbReference type="FunFam" id="3.40.50.720:FF:000924">
    <property type="entry name" value="GDP-mannose 4,6 dehydratase"/>
    <property type="match status" value="1"/>
</dbReference>
<comment type="caution">
    <text evidence="7">The sequence shown here is derived from an EMBL/GenBank/DDBJ whole genome shotgun (WGS) entry which is preliminary data.</text>
</comment>
<dbReference type="AlphaFoldDB" id="A0AAN7B4H7"/>
<dbReference type="Gene3D" id="3.90.25.10">
    <property type="entry name" value="UDP-galactose 4-epimerase, domain 1"/>
    <property type="match status" value="1"/>
</dbReference>
<dbReference type="GO" id="GO:0008446">
    <property type="term" value="F:GDP-mannose 4,6-dehydratase activity"/>
    <property type="evidence" value="ECO:0007669"/>
    <property type="project" value="UniProtKB-EC"/>
</dbReference>
<comment type="similarity">
    <text evidence="2">Belongs to the NAD(P)-dependent epimerase/dehydratase family. GDP-mannose 4,6-dehydratase subfamily.</text>
</comment>
<evidence type="ECO:0000256" key="4">
    <source>
        <dbReference type="ARBA" id="ARBA00023239"/>
    </source>
</evidence>
<evidence type="ECO:0000256" key="2">
    <source>
        <dbReference type="ARBA" id="ARBA00009263"/>
    </source>
</evidence>
<dbReference type="Proteomes" id="UP001301769">
    <property type="component" value="Unassembled WGS sequence"/>
</dbReference>
<dbReference type="Gene3D" id="3.40.50.720">
    <property type="entry name" value="NAD(P)-binding Rossmann-like Domain"/>
    <property type="match status" value="1"/>
</dbReference>
<reference evidence="7" key="2">
    <citation type="submission" date="2023-05" db="EMBL/GenBank/DDBJ databases">
        <authorList>
            <consortium name="Lawrence Berkeley National Laboratory"/>
            <person name="Steindorff A."/>
            <person name="Hensen N."/>
            <person name="Bonometti L."/>
            <person name="Westerberg I."/>
            <person name="Brannstrom I.O."/>
            <person name="Guillou S."/>
            <person name="Cros-Aarteil S."/>
            <person name="Calhoun S."/>
            <person name="Haridas S."/>
            <person name="Kuo A."/>
            <person name="Mondo S."/>
            <person name="Pangilinan J."/>
            <person name="Riley R."/>
            <person name="Labutti K."/>
            <person name="Andreopoulos B."/>
            <person name="Lipzen A."/>
            <person name="Chen C."/>
            <person name="Yanf M."/>
            <person name="Daum C."/>
            <person name="Ng V."/>
            <person name="Clum A."/>
            <person name="Ohm R."/>
            <person name="Martin F."/>
            <person name="Silar P."/>
            <person name="Natvig D."/>
            <person name="Lalanne C."/>
            <person name="Gautier V."/>
            <person name="Ament-Velasquez S.L."/>
            <person name="Kruys A."/>
            <person name="Hutchinson M.I."/>
            <person name="Powell A.J."/>
            <person name="Barry K."/>
            <person name="Miller A.N."/>
            <person name="Grigoriev I.V."/>
            <person name="Debuchy R."/>
            <person name="Gladieux P."/>
            <person name="Thoren M.H."/>
            <person name="Johannesson H."/>
        </authorList>
    </citation>
    <scope>NUCLEOTIDE SEQUENCE</scope>
    <source>
        <strain evidence="7">PSN293</strain>
    </source>
</reference>
<feature type="domain" description="NAD(P)-binding" evidence="6">
    <location>
        <begin position="13"/>
        <end position="336"/>
    </location>
</feature>
<feature type="region of interest" description="Disordered" evidence="5">
    <location>
        <begin position="373"/>
        <end position="400"/>
    </location>
</feature>
<dbReference type="PANTHER" id="PTHR43715">
    <property type="entry name" value="GDP-MANNOSE 4,6-DEHYDRATASE"/>
    <property type="match status" value="1"/>
</dbReference>
<dbReference type="NCBIfam" id="TIGR01472">
    <property type="entry name" value="gmd"/>
    <property type="match status" value="1"/>
</dbReference>
<keyword evidence="8" id="KW-1185">Reference proteome</keyword>
<dbReference type="InterPro" id="IPR016040">
    <property type="entry name" value="NAD(P)-bd_dom"/>
</dbReference>
<dbReference type="EC" id="4.2.1.47" evidence="3"/>
<proteinExistence type="inferred from homology"/>
<dbReference type="HAMAP" id="MF_00955">
    <property type="entry name" value="GDP_Man_dehydratase"/>
    <property type="match status" value="1"/>
</dbReference>
<dbReference type="PANTHER" id="PTHR43715:SF1">
    <property type="entry name" value="GDP-MANNOSE 4,6 DEHYDRATASE"/>
    <property type="match status" value="1"/>
</dbReference>
<dbReference type="EMBL" id="MU858170">
    <property type="protein sequence ID" value="KAK4210608.1"/>
    <property type="molecule type" value="Genomic_DNA"/>
</dbReference>
<accession>A0AAN7B4H7</accession>
<evidence type="ECO:0000256" key="1">
    <source>
        <dbReference type="ARBA" id="ARBA00001937"/>
    </source>
</evidence>
<protein>
    <recommendedName>
        <fullName evidence="3">GDP-mannose 4,6-dehydratase</fullName>
        <ecNumber evidence="3">4.2.1.47</ecNumber>
    </recommendedName>
</protein>
<comment type="cofactor">
    <cofactor evidence="1">
        <name>NADP(+)</name>
        <dbReference type="ChEBI" id="CHEBI:58349"/>
    </cofactor>
</comment>
<dbReference type="InterPro" id="IPR006368">
    <property type="entry name" value="GDP_Man_deHydtase"/>
</dbReference>
<sequence>METAESPRPKSAFITGITGQDGSYLVDLLLEKGYQVHGLVRPSSQRRQFLSHPLRRGITLHYGDMTDSATLMQILSSITVDEVYHLAAQSHVAVSFQTPLLTCDINALGSLRLLEVLRILGLAKKVKFYSAVTSELFGNEAPAPQDETTPFAPVSPYAVSKLFQYAITANFREAYGFHASNGILFNHESPRRGTTFVTRKITTQVALIACGLSDSFELGNLNATRDWGHARDYIEGIWMMLQQPEGGDYVLATGQASSVRDFVDAAFKVIGSKIEWSGQNESEMGTEVGTGRVRVRVNPAYYRPVENENLLGSAAKAKEVLGWEPKYTLQSLVEEMVLVDIELVKSGRMFSSTNLDWLVDSPREEGDDIGTAIASAPSSTAGDKGSDGWSSGVEESEKTECSSVVEEPVPGMVESIMGAEDKVENTSGVTAESESVPTDIDVSAEVEPATPYSAAESEKTVNLTITIDGDGRVTRVCNVADFALEEKVPAAIVVQT</sequence>
<dbReference type="Pfam" id="PF16363">
    <property type="entry name" value="GDP_Man_Dehyd"/>
    <property type="match status" value="1"/>
</dbReference>
<organism evidence="7 8">
    <name type="scientific">Rhypophila decipiens</name>
    <dbReference type="NCBI Taxonomy" id="261697"/>
    <lineage>
        <taxon>Eukaryota</taxon>
        <taxon>Fungi</taxon>
        <taxon>Dikarya</taxon>
        <taxon>Ascomycota</taxon>
        <taxon>Pezizomycotina</taxon>
        <taxon>Sordariomycetes</taxon>
        <taxon>Sordariomycetidae</taxon>
        <taxon>Sordariales</taxon>
        <taxon>Naviculisporaceae</taxon>
        <taxon>Rhypophila</taxon>
    </lineage>
</organism>
<evidence type="ECO:0000256" key="5">
    <source>
        <dbReference type="SAM" id="MobiDB-lite"/>
    </source>
</evidence>
<evidence type="ECO:0000256" key="3">
    <source>
        <dbReference type="ARBA" id="ARBA00011989"/>
    </source>
</evidence>
<gene>
    <name evidence="7" type="ORF">QBC37DRAFT_447816</name>
</gene>
<dbReference type="CDD" id="cd05260">
    <property type="entry name" value="GDP_MD_SDR_e"/>
    <property type="match status" value="1"/>
</dbReference>